<dbReference type="InterPro" id="IPR001888">
    <property type="entry name" value="Transposase_1"/>
</dbReference>
<dbReference type="Gene3D" id="3.30.420.10">
    <property type="entry name" value="Ribonuclease H-like superfamily/Ribonuclease H"/>
    <property type="match status" value="1"/>
</dbReference>
<evidence type="ECO:0000313" key="1">
    <source>
        <dbReference type="EMBL" id="GFS00580.1"/>
    </source>
</evidence>
<dbReference type="PANTHER" id="PTHR46060:SF1">
    <property type="entry name" value="MARINER MOS1 TRANSPOSASE-LIKE PROTEIN"/>
    <property type="match status" value="1"/>
</dbReference>
<dbReference type="Proteomes" id="UP000762676">
    <property type="component" value="Unassembled WGS sequence"/>
</dbReference>
<evidence type="ECO:0000313" key="2">
    <source>
        <dbReference type="Proteomes" id="UP000762676"/>
    </source>
</evidence>
<comment type="caution">
    <text evidence="1">The sequence shown here is derived from an EMBL/GenBank/DDBJ whole genome shotgun (WGS) entry which is preliminary data.</text>
</comment>
<name>A0AAV4HSL6_9GAST</name>
<protein>
    <submittedName>
        <fullName evidence="1">Histone-lysine N-methyltransferase SETMAR</fullName>
    </submittedName>
</protein>
<dbReference type="AlphaFoldDB" id="A0AAV4HSL6"/>
<reference evidence="1 2" key="1">
    <citation type="journal article" date="2021" name="Elife">
        <title>Chloroplast acquisition without the gene transfer in kleptoplastic sea slugs, Plakobranchus ocellatus.</title>
        <authorList>
            <person name="Maeda T."/>
            <person name="Takahashi S."/>
            <person name="Yoshida T."/>
            <person name="Shimamura S."/>
            <person name="Takaki Y."/>
            <person name="Nagai Y."/>
            <person name="Toyoda A."/>
            <person name="Suzuki Y."/>
            <person name="Arimoto A."/>
            <person name="Ishii H."/>
            <person name="Satoh N."/>
            <person name="Nishiyama T."/>
            <person name="Hasebe M."/>
            <person name="Maruyama T."/>
            <person name="Minagawa J."/>
            <person name="Obokata J."/>
            <person name="Shigenobu S."/>
        </authorList>
    </citation>
    <scope>NUCLEOTIDE SEQUENCE [LARGE SCALE GENOMIC DNA]</scope>
</reference>
<dbReference type="PANTHER" id="PTHR46060">
    <property type="entry name" value="MARINER MOS1 TRANSPOSASE-LIKE PROTEIN"/>
    <property type="match status" value="1"/>
</dbReference>
<organism evidence="1 2">
    <name type="scientific">Elysia marginata</name>
    <dbReference type="NCBI Taxonomy" id="1093978"/>
    <lineage>
        <taxon>Eukaryota</taxon>
        <taxon>Metazoa</taxon>
        <taxon>Spiralia</taxon>
        <taxon>Lophotrochozoa</taxon>
        <taxon>Mollusca</taxon>
        <taxon>Gastropoda</taxon>
        <taxon>Heterobranchia</taxon>
        <taxon>Euthyneura</taxon>
        <taxon>Panpulmonata</taxon>
        <taxon>Sacoglossa</taxon>
        <taxon>Placobranchoidea</taxon>
        <taxon>Plakobranchidae</taxon>
        <taxon>Elysia</taxon>
    </lineage>
</organism>
<dbReference type="GO" id="GO:0003676">
    <property type="term" value="F:nucleic acid binding"/>
    <property type="evidence" value="ECO:0007669"/>
    <property type="project" value="InterPro"/>
</dbReference>
<accession>A0AAV4HSL6</accession>
<keyword evidence="2" id="KW-1185">Reference proteome</keyword>
<dbReference type="EMBL" id="BMAT01009182">
    <property type="protein sequence ID" value="GFS00580.1"/>
    <property type="molecule type" value="Genomic_DNA"/>
</dbReference>
<sequence length="152" mass="17315">MEYRHKTSPSPRKFKVVASARNVLFTVFLDMEGVVPMKFLEQGETVNSERYISILRALKLKLRRVPRDKNSIPQHDNAARTSVAKPRTQLEVRTLPHLACSPDFAPSDYFCFHNSKSTRRTITVTNMRKLSQMFADGAVESRLNSLLTSCAN</sequence>
<dbReference type="InterPro" id="IPR036397">
    <property type="entry name" value="RNaseH_sf"/>
</dbReference>
<dbReference type="InterPro" id="IPR052709">
    <property type="entry name" value="Transposase-MT_Hybrid"/>
</dbReference>
<gene>
    <name evidence="1" type="ORF">ElyMa_004558900</name>
</gene>
<dbReference type="Pfam" id="PF01359">
    <property type="entry name" value="Transposase_1"/>
    <property type="match status" value="1"/>
</dbReference>
<proteinExistence type="predicted"/>